<reference evidence="2 3" key="1">
    <citation type="journal article" date="2019" name="Int. J. Syst. Evol. Microbiol.">
        <title>The Global Catalogue of Microorganisms (GCM) 10K type strain sequencing project: providing services to taxonomists for standard genome sequencing and annotation.</title>
        <authorList>
            <consortium name="The Broad Institute Genomics Platform"/>
            <consortium name="The Broad Institute Genome Sequencing Center for Infectious Disease"/>
            <person name="Wu L."/>
            <person name="Ma J."/>
        </authorList>
    </citation>
    <scope>NUCLEOTIDE SEQUENCE [LARGE SCALE GENOMIC DNA]</scope>
    <source>
        <strain evidence="2 3">IBRC-M 10256</strain>
    </source>
</reference>
<evidence type="ECO:0000256" key="1">
    <source>
        <dbReference type="SAM" id="Phobius"/>
    </source>
</evidence>
<sequence length="92" mass="9563">MMDYAFLVVGILAAIGVVRILASTVINGGDTEDVKGVGALFIVLAAVGTELVPSRFLTVTPAIDRASDILIPAVLILGLALLFGPAIRSRWS</sequence>
<name>A0ABD5NSN0_9EURY</name>
<dbReference type="RefSeq" id="WP_256532340.1">
    <property type="nucleotide sequence ID" value="NZ_CP101824.1"/>
</dbReference>
<keyword evidence="1" id="KW-1133">Transmembrane helix</keyword>
<feature type="transmembrane region" description="Helical" evidence="1">
    <location>
        <begin position="69"/>
        <end position="87"/>
    </location>
</feature>
<keyword evidence="1" id="KW-0472">Membrane</keyword>
<dbReference type="EMBL" id="JBHSAQ010000015">
    <property type="protein sequence ID" value="MFC3960052.1"/>
    <property type="molecule type" value="Genomic_DNA"/>
</dbReference>
<keyword evidence="1" id="KW-0812">Transmembrane</keyword>
<dbReference type="GeneID" id="73901417"/>
<feature type="transmembrane region" description="Helical" evidence="1">
    <location>
        <begin position="38"/>
        <end position="57"/>
    </location>
</feature>
<accession>A0ABD5NSN0</accession>
<dbReference type="Proteomes" id="UP001595846">
    <property type="component" value="Unassembled WGS sequence"/>
</dbReference>
<gene>
    <name evidence="2" type="ORF">ACFOUR_16960</name>
</gene>
<dbReference type="AlphaFoldDB" id="A0ABD5NSN0"/>
<organism evidence="2 3">
    <name type="scientific">Halovivax cerinus</name>
    <dbReference type="NCBI Taxonomy" id="1487865"/>
    <lineage>
        <taxon>Archaea</taxon>
        <taxon>Methanobacteriati</taxon>
        <taxon>Methanobacteriota</taxon>
        <taxon>Stenosarchaea group</taxon>
        <taxon>Halobacteria</taxon>
        <taxon>Halobacteriales</taxon>
        <taxon>Natrialbaceae</taxon>
        <taxon>Halovivax</taxon>
    </lineage>
</organism>
<keyword evidence="3" id="KW-1185">Reference proteome</keyword>
<evidence type="ECO:0000313" key="3">
    <source>
        <dbReference type="Proteomes" id="UP001595846"/>
    </source>
</evidence>
<protein>
    <submittedName>
        <fullName evidence="2">Uncharacterized protein</fullName>
    </submittedName>
</protein>
<proteinExistence type="predicted"/>
<evidence type="ECO:0000313" key="2">
    <source>
        <dbReference type="EMBL" id="MFC3960052.1"/>
    </source>
</evidence>
<comment type="caution">
    <text evidence="2">The sequence shown here is derived from an EMBL/GenBank/DDBJ whole genome shotgun (WGS) entry which is preliminary data.</text>
</comment>